<dbReference type="Pfam" id="PF20155">
    <property type="entry name" value="TMP_3"/>
    <property type="match status" value="1"/>
</dbReference>
<feature type="domain" description="Tape measure protein N-terminal" evidence="2">
    <location>
        <begin position="75"/>
        <end position="250"/>
    </location>
</feature>
<keyword evidence="1" id="KW-1133">Transmembrane helix</keyword>
<sequence>MDHSMGDASGSVQSSFAELKSRAQNIFNGIASSARNGLANAWNAVRTNTQQITSSLIGVGQAGIAAVAGMAIQGGIDRALNIDNARKKLAGFGHDAQDIESIMDSATQSVRGTAFGLGDAATAAATLSAASIKSGEDMTNTLKSVANVAAASGRAFNDIGVIFSSVASRGKLMGDDMLQLSSSGVPVLQLLGEYLGKTSKEVSDMVSKGQIDFHTFSEAMRIGLGEAALSSGNTLAGSFANVRAALSRLTAPIFTQAIQVLVDAFKQAAPAIDAMGKHLGNIPTFVAPIAAAFSAMALSGLAPVIANIPVLGAMLGPLSGLLSALGGPVGIAIAAFAGLVAVSPPLQEALGNLMGALGELGNALGPIFGAAIDAIVPVLNSIVDVLGGAFAVVVNGAADLIKQLADAITNLSTGGGFDAWLQSMQPAADFVMSILQPALDGLSTGAGLIVEAFSGFGVAVGGAFE</sequence>
<dbReference type="Proteomes" id="UP000787322">
    <property type="component" value="Unassembled WGS sequence"/>
</dbReference>
<comment type="caution">
    <text evidence="3">The sequence shown here is derived from an EMBL/GenBank/DDBJ whole genome shotgun (WGS) entry which is preliminary data.</text>
</comment>
<evidence type="ECO:0000256" key="1">
    <source>
        <dbReference type="SAM" id="Phobius"/>
    </source>
</evidence>
<reference evidence="3" key="1">
    <citation type="submission" date="2020-04" db="EMBL/GenBank/DDBJ databases">
        <title>Deep metagenomics examines the oral microbiome during advanced dental caries in children, revealing novel taxa and co-occurrences with host molecules.</title>
        <authorList>
            <person name="Baker J.L."/>
            <person name="Morton J.T."/>
            <person name="Dinis M."/>
            <person name="Alvarez R."/>
            <person name="Tran N.C."/>
            <person name="Knight R."/>
            <person name="Edlund A."/>
        </authorList>
    </citation>
    <scope>NUCLEOTIDE SEQUENCE</scope>
    <source>
        <strain evidence="3">JCVI_3_bin.11</strain>
    </source>
</reference>
<evidence type="ECO:0000259" key="2">
    <source>
        <dbReference type="Pfam" id="PF20155"/>
    </source>
</evidence>
<accession>A0A9D5X937</accession>
<protein>
    <submittedName>
        <fullName evidence="3">Tape measure protein</fullName>
    </submittedName>
</protein>
<dbReference type="NCBIfam" id="TIGR02675">
    <property type="entry name" value="tape_meas_nterm"/>
    <property type="match status" value="1"/>
</dbReference>
<proteinExistence type="predicted"/>
<dbReference type="EMBL" id="JABZGU010000150">
    <property type="protein sequence ID" value="MBF4803263.1"/>
    <property type="molecule type" value="Genomic_DNA"/>
</dbReference>
<keyword evidence="1" id="KW-0472">Membrane</keyword>
<feature type="non-terminal residue" evidence="3">
    <location>
        <position position="465"/>
    </location>
</feature>
<dbReference type="AlphaFoldDB" id="A0A9D5X937"/>
<evidence type="ECO:0000313" key="3">
    <source>
        <dbReference type="EMBL" id="MBF4803263.1"/>
    </source>
</evidence>
<name>A0A9D5X937_9ACTN</name>
<evidence type="ECO:0000313" key="4">
    <source>
        <dbReference type="Proteomes" id="UP000787322"/>
    </source>
</evidence>
<keyword evidence="1" id="KW-0812">Transmembrane</keyword>
<organism evidence="3 4">
    <name type="scientific">Lancefieldella parvula</name>
    <dbReference type="NCBI Taxonomy" id="1382"/>
    <lineage>
        <taxon>Bacteria</taxon>
        <taxon>Bacillati</taxon>
        <taxon>Actinomycetota</taxon>
        <taxon>Coriobacteriia</taxon>
        <taxon>Coriobacteriales</taxon>
        <taxon>Atopobiaceae</taxon>
        <taxon>Lancefieldella</taxon>
    </lineage>
</organism>
<feature type="transmembrane region" description="Helical" evidence="1">
    <location>
        <begin position="285"/>
        <end position="306"/>
    </location>
</feature>
<feature type="transmembrane region" description="Helical" evidence="1">
    <location>
        <begin position="318"/>
        <end position="342"/>
    </location>
</feature>
<gene>
    <name evidence="3" type="ORF">HXK24_05550</name>
</gene>
<dbReference type="InterPro" id="IPR013491">
    <property type="entry name" value="Tape_meas_N"/>
</dbReference>